<keyword evidence="4" id="KW-0547">Nucleotide-binding</keyword>
<evidence type="ECO:0000259" key="8">
    <source>
        <dbReference type="Pfam" id="PF12804"/>
    </source>
</evidence>
<keyword evidence="9" id="KW-0548">Nucleotidyltransferase</keyword>
<gene>
    <name evidence="9" type="ORF">EUU25_02255</name>
</gene>
<dbReference type="InterPro" id="IPR025877">
    <property type="entry name" value="MobA-like_NTP_Trfase"/>
</dbReference>
<evidence type="ECO:0000256" key="4">
    <source>
        <dbReference type="ARBA" id="ARBA00022741"/>
    </source>
</evidence>
<evidence type="ECO:0000313" key="10">
    <source>
        <dbReference type="Proteomes" id="UP000428803"/>
    </source>
</evidence>
<protein>
    <submittedName>
        <fullName evidence="9">Molybdenum cofactor guanylyltransferase</fullName>
    </submittedName>
</protein>
<keyword evidence="10" id="KW-1185">Reference proteome</keyword>
<dbReference type="InterPro" id="IPR013482">
    <property type="entry name" value="Molybde_CF_guanTrfase"/>
</dbReference>
<feature type="domain" description="MobA-like NTP transferase" evidence="8">
    <location>
        <begin position="32"/>
        <end position="123"/>
    </location>
</feature>
<reference evidence="10" key="1">
    <citation type="submission" date="2019-01" db="EMBL/GenBank/DDBJ databases">
        <title>Sphingorhabdus lacus sp.nov., isolated from an oligotrophic freshwater lake.</title>
        <authorList>
            <person name="Park M."/>
        </authorList>
    </citation>
    <scope>NUCLEOTIDE SEQUENCE [LARGE SCALE GENOMIC DNA]</scope>
    <source>
        <strain evidence="10">IMCC1753</strain>
    </source>
</reference>
<dbReference type="KEGG" id="slaa:EUU25_02255"/>
<keyword evidence="3" id="KW-0479">Metal-binding</keyword>
<keyword evidence="5" id="KW-0460">Magnesium</keyword>
<organism evidence="9 10">
    <name type="scientific">Sphingorhabdus lacus</name>
    <dbReference type="NCBI Taxonomy" id="392610"/>
    <lineage>
        <taxon>Bacteria</taxon>
        <taxon>Pseudomonadati</taxon>
        <taxon>Pseudomonadota</taxon>
        <taxon>Alphaproteobacteria</taxon>
        <taxon>Sphingomonadales</taxon>
        <taxon>Sphingomonadaceae</taxon>
        <taxon>Sphingorhabdus</taxon>
    </lineage>
</organism>
<evidence type="ECO:0000256" key="1">
    <source>
        <dbReference type="ARBA" id="ARBA00022490"/>
    </source>
</evidence>
<evidence type="ECO:0000256" key="2">
    <source>
        <dbReference type="ARBA" id="ARBA00022679"/>
    </source>
</evidence>
<dbReference type="Proteomes" id="UP000428803">
    <property type="component" value="Chromosome"/>
</dbReference>
<keyword evidence="2 9" id="KW-0808">Transferase</keyword>
<keyword evidence="1" id="KW-0963">Cytoplasm</keyword>
<evidence type="ECO:0000256" key="5">
    <source>
        <dbReference type="ARBA" id="ARBA00022842"/>
    </source>
</evidence>
<name>A0A6I6L4Q8_9SPHN</name>
<accession>A0A6I6L4Q8</accession>
<evidence type="ECO:0000256" key="3">
    <source>
        <dbReference type="ARBA" id="ARBA00022723"/>
    </source>
</evidence>
<keyword evidence="7" id="KW-0501">Molybdenum cofactor biosynthesis</keyword>
<sequence>MWFAVRAWRIYALPCYVGHHPFSGRLSVKRLGAILAGGKSTRFGSDKAAALLNGRPLIEHVAECLGTRVEAMIICGREWPGIRCVADRPATDMGPLGGLNAALHFARDNGFDYVLTAGCDVLPLPLIPDPADTQSAYFVEGHYLFGLWPASLAPVLERHLEQQFNHSMRHWIETIGAQALPATVAHANFNTPADLEEFSCKFAGQG</sequence>
<dbReference type="Gene3D" id="3.90.550.10">
    <property type="entry name" value="Spore Coat Polysaccharide Biosynthesis Protein SpsA, Chain A"/>
    <property type="match status" value="1"/>
</dbReference>
<dbReference type="GO" id="GO:0006777">
    <property type="term" value="P:Mo-molybdopterin cofactor biosynthetic process"/>
    <property type="evidence" value="ECO:0007669"/>
    <property type="project" value="UniProtKB-KW"/>
</dbReference>
<dbReference type="GO" id="GO:0046872">
    <property type="term" value="F:metal ion binding"/>
    <property type="evidence" value="ECO:0007669"/>
    <property type="project" value="UniProtKB-KW"/>
</dbReference>
<dbReference type="GO" id="GO:0016779">
    <property type="term" value="F:nucleotidyltransferase activity"/>
    <property type="evidence" value="ECO:0007669"/>
    <property type="project" value="UniProtKB-KW"/>
</dbReference>
<dbReference type="PANTHER" id="PTHR19136">
    <property type="entry name" value="MOLYBDENUM COFACTOR GUANYLYLTRANSFERASE"/>
    <property type="match status" value="1"/>
</dbReference>
<dbReference type="EMBL" id="CP035733">
    <property type="protein sequence ID" value="QGY79544.1"/>
    <property type="molecule type" value="Genomic_DNA"/>
</dbReference>
<keyword evidence="6" id="KW-0342">GTP-binding</keyword>
<evidence type="ECO:0000313" key="9">
    <source>
        <dbReference type="EMBL" id="QGY79544.1"/>
    </source>
</evidence>
<evidence type="ECO:0000256" key="7">
    <source>
        <dbReference type="ARBA" id="ARBA00023150"/>
    </source>
</evidence>
<dbReference type="AlphaFoldDB" id="A0A6I6L4Q8"/>
<dbReference type="SUPFAM" id="SSF53448">
    <property type="entry name" value="Nucleotide-diphospho-sugar transferases"/>
    <property type="match status" value="1"/>
</dbReference>
<proteinExistence type="predicted"/>
<dbReference type="InterPro" id="IPR029044">
    <property type="entry name" value="Nucleotide-diphossugar_trans"/>
</dbReference>
<dbReference type="GO" id="GO:0005525">
    <property type="term" value="F:GTP binding"/>
    <property type="evidence" value="ECO:0007669"/>
    <property type="project" value="UniProtKB-KW"/>
</dbReference>
<dbReference type="PANTHER" id="PTHR19136:SF81">
    <property type="entry name" value="MOLYBDENUM COFACTOR GUANYLYLTRANSFERASE"/>
    <property type="match status" value="1"/>
</dbReference>
<dbReference type="Pfam" id="PF12804">
    <property type="entry name" value="NTP_transf_3"/>
    <property type="match status" value="1"/>
</dbReference>
<dbReference type="CDD" id="cd02503">
    <property type="entry name" value="MobA"/>
    <property type="match status" value="1"/>
</dbReference>
<evidence type="ECO:0000256" key="6">
    <source>
        <dbReference type="ARBA" id="ARBA00023134"/>
    </source>
</evidence>